<dbReference type="GO" id="GO:0052621">
    <property type="term" value="F:diguanylate cyclase activity"/>
    <property type="evidence" value="ECO:0007669"/>
    <property type="project" value="UniProtKB-EC"/>
</dbReference>
<dbReference type="GO" id="GO:0005886">
    <property type="term" value="C:plasma membrane"/>
    <property type="evidence" value="ECO:0007669"/>
    <property type="project" value="TreeGrafter"/>
</dbReference>
<dbReference type="AlphaFoldDB" id="A0A2S9SV17"/>
<dbReference type="Gene3D" id="3.40.190.10">
    <property type="entry name" value="Periplasmic binding protein-like II"/>
    <property type="match status" value="4"/>
</dbReference>
<dbReference type="FunFam" id="3.30.70.270:FF:000001">
    <property type="entry name" value="Diguanylate cyclase domain protein"/>
    <property type="match status" value="1"/>
</dbReference>
<evidence type="ECO:0000256" key="2">
    <source>
        <dbReference type="ARBA" id="ARBA00034247"/>
    </source>
</evidence>
<evidence type="ECO:0000313" key="6">
    <source>
        <dbReference type="Proteomes" id="UP000238649"/>
    </source>
</evidence>
<dbReference type="Pfam" id="PF00497">
    <property type="entry name" value="SBP_bac_3"/>
    <property type="match status" value="1"/>
</dbReference>
<organism evidence="5 6">
    <name type="scientific">Aliarcobacter cryaerophilus</name>
    <dbReference type="NCBI Taxonomy" id="28198"/>
    <lineage>
        <taxon>Bacteria</taxon>
        <taxon>Pseudomonadati</taxon>
        <taxon>Campylobacterota</taxon>
        <taxon>Epsilonproteobacteria</taxon>
        <taxon>Campylobacterales</taxon>
        <taxon>Arcobacteraceae</taxon>
        <taxon>Aliarcobacter</taxon>
    </lineage>
</organism>
<dbReference type="SUPFAM" id="SSF55073">
    <property type="entry name" value="Nucleotide cyclase"/>
    <property type="match status" value="1"/>
</dbReference>
<evidence type="ECO:0000259" key="4">
    <source>
        <dbReference type="PROSITE" id="PS50887"/>
    </source>
</evidence>
<dbReference type="GO" id="GO:0043709">
    <property type="term" value="P:cell adhesion involved in single-species biofilm formation"/>
    <property type="evidence" value="ECO:0007669"/>
    <property type="project" value="TreeGrafter"/>
</dbReference>
<dbReference type="InterPro" id="IPR001638">
    <property type="entry name" value="Solute-binding_3/MltF_N"/>
</dbReference>
<dbReference type="SUPFAM" id="SSF53850">
    <property type="entry name" value="Periplasmic binding protein-like II"/>
    <property type="match status" value="2"/>
</dbReference>
<dbReference type="SMART" id="SM00062">
    <property type="entry name" value="PBPb"/>
    <property type="match status" value="1"/>
</dbReference>
<keyword evidence="3" id="KW-0472">Membrane</keyword>
<gene>
    <name evidence="5" type="ORF">CJ671_02295</name>
</gene>
<dbReference type="PROSITE" id="PS50887">
    <property type="entry name" value="GGDEF"/>
    <property type="match status" value="1"/>
</dbReference>
<dbReference type="EMBL" id="NXGH01000004">
    <property type="protein sequence ID" value="PRM90440.1"/>
    <property type="molecule type" value="Genomic_DNA"/>
</dbReference>
<sequence>MFVKLFLLFLVSTFLYSSSLEKVSIQFNWKYQFEVAGFIAAKEKGFYENAGLNVELKEYNPEVDILFDVLNKKVTYGISSSNIVLENKKLASIVLLATYLQKSPLVFITKPEIKTPSQFLGKTIMGNKDEFKNSSLALFLSHFNINFSNTKFIPHNFKIDDFISGKVEIMSAFRSNQLYELDKRNIDYNIIDPADYGFVMSAVNLYTSKEEAFNNKARTQKFIEATNRGWEYALNNKKEIIDILINKYRVDKSKEALLYETDVVSQVMMRDFYPIGKVSPELTQRLVKQLSYSGMIEVNQKVNNIFFENIVDKIPSDFSLTKNEKEYLNSKHSVKMCIDPYWYPIEFIKDGEISGITSDLKRYFEEKIQTNIELVSTNNWKESLEFIKNKKCDIISSISPSYDRMSYLNFTKPILTLPLVVATQKDKPFLRDISLLGNEKIAILKGHFIAEYFKDNLPYMKIVEVSSMNEGLDLVEKGDVYGYVDNSLVLSSTIQKEFSNSLKISFRFDILDELSIGTRNDEPILNEIFSRLVDDLDEVKKQEFLNNWTIITEQVGWFSLKEMIFLVIFTTTIFGGLVFYQRRLKVLNKKLQKLYLTDKLTGLYNRFKIDKELFLQKEKIDRNSSYSCGLMLIDIDYFKSINDTFGHLEGDNILKDISNLLKNNLRKIDIVGRWGGEEFLIILPFTSKEISKKVAENLRVLIEENNFTYMMDRKITISVGVTEFSKSKSVEDTLLLVDNLLYKAKENGRNRVELS</sequence>
<dbReference type="Gene3D" id="3.30.70.270">
    <property type="match status" value="1"/>
</dbReference>
<dbReference type="InterPro" id="IPR029787">
    <property type="entry name" value="Nucleotide_cyclase"/>
</dbReference>
<dbReference type="EC" id="2.7.7.65" evidence="1"/>
<dbReference type="InterPro" id="IPR015168">
    <property type="entry name" value="SsuA/THI5"/>
</dbReference>
<dbReference type="Proteomes" id="UP000238649">
    <property type="component" value="Unassembled WGS sequence"/>
</dbReference>
<dbReference type="Pfam" id="PF09084">
    <property type="entry name" value="NMT1"/>
    <property type="match status" value="1"/>
</dbReference>
<dbReference type="CDD" id="cd13708">
    <property type="entry name" value="PBP2_BvgS_like_1"/>
    <property type="match status" value="1"/>
</dbReference>
<name>A0A2S9SV17_9BACT</name>
<dbReference type="GO" id="GO:1902201">
    <property type="term" value="P:negative regulation of bacterial-type flagellum-dependent cell motility"/>
    <property type="evidence" value="ECO:0007669"/>
    <property type="project" value="TreeGrafter"/>
</dbReference>
<dbReference type="PANTHER" id="PTHR45138:SF9">
    <property type="entry name" value="DIGUANYLATE CYCLASE DGCM-RELATED"/>
    <property type="match status" value="1"/>
</dbReference>
<dbReference type="InterPro" id="IPR050469">
    <property type="entry name" value="Diguanylate_Cyclase"/>
</dbReference>
<reference evidence="5 6" key="1">
    <citation type="submission" date="2017-09" db="EMBL/GenBank/DDBJ databases">
        <title>Reassesment of A. cryaerophilus.</title>
        <authorList>
            <person name="Perez-Cataluna A."/>
            <person name="Collado L."/>
            <person name="Salgado O."/>
            <person name="Lefinanco V."/>
            <person name="Figueras M.J."/>
        </authorList>
    </citation>
    <scope>NUCLEOTIDE SEQUENCE [LARGE SCALE GENOMIC DNA]</scope>
    <source>
        <strain evidence="5 6">LMG 9871</strain>
    </source>
</reference>
<dbReference type="CDD" id="cd01949">
    <property type="entry name" value="GGDEF"/>
    <property type="match status" value="1"/>
</dbReference>
<comment type="caution">
    <text evidence="5">The sequence shown here is derived from an EMBL/GenBank/DDBJ whole genome shotgun (WGS) entry which is preliminary data.</text>
</comment>
<dbReference type="Pfam" id="PF00990">
    <property type="entry name" value="GGDEF"/>
    <property type="match status" value="1"/>
</dbReference>
<dbReference type="NCBIfam" id="TIGR00254">
    <property type="entry name" value="GGDEF"/>
    <property type="match status" value="1"/>
</dbReference>
<dbReference type="InterPro" id="IPR043128">
    <property type="entry name" value="Rev_trsase/Diguanyl_cyclase"/>
</dbReference>
<proteinExistence type="predicted"/>
<feature type="domain" description="GGDEF" evidence="4">
    <location>
        <begin position="626"/>
        <end position="755"/>
    </location>
</feature>
<evidence type="ECO:0000256" key="3">
    <source>
        <dbReference type="SAM" id="Phobius"/>
    </source>
</evidence>
<keyword evidence="3" id="KW-1133">Transmembrane helix</keyword>
<feature type="transmembrane region" description="Helical" evidence="3">
    <location>
        <begin position="563"/>
        <end position="580"/>
    </location>
</feature>
<evidence type="ECO:0000256" key="1">
    <source>
        <dbReference type="ARBA" id="ARBA00012528"/>
    </source>
</evidence>
<dbReference type="InterPro" id="IPR000160">
    <property type="entry name" value="GGDEF_dom"/>
</dbReference>
<dbReference type="PANTHER" id="PTHR45138">
    <property type="entry name" value="REGULATORY COMPONENTS OF SENSORY TRANSDUCTION SYSTEM"/>
    <property type="match status" value="1"/>
</dbReference>
<dbReference type="SMART" id="SM00267">
    <property type="entry name" value="GGDEF"/>
    <property type="match status" value="1"/>
</dbReference>
<evidence type="ECO:0000313" key="5">
    <source>
        <dbReference type="EMBL" id="PRM90440.1"/>
    </source>
</evidence>
<comment type="catalytic activity">
    <reaction evidence="2">
        <text>2 GTP = 3',3'-c-di-GMP + 2 diphosphate</text>
        <dbReference type="Rhea" id="RHEA:24898"/>
        <dbReference type="ChEBI" id="CHEBI:33019"/>
        <dbReference type="ChEBI" id="CHEBI:37565"/>
        <dbReference type="ChEBI" id="CHEBI:58805"/>
        <dbReference type="EC" id="2.7.7.65"/>
    </reaction>
</comment>
<accession>A0A2S9SV17</accession>
<keyword evidence="3" id="KW-0812">Transmembrane</keyword>
<protein>
    <recommendedName>
        <fullName evidence="1">diguanylate cyclase</fullName>
        <ecNumber evidence="1">2.7.7.65</ecNumber>
    </recommendedName>
</protein>